<protein>
    <submittedName>
        <fullName evidence="1">Uncharacterized protein</fullName>
    </submittedName>
</protein>
<proteinExistence type="predicted"/>
<name>A0A6C0KDK4_9ZZZZ</name>
<sequence>MATFNADTSIFSDAENTLKQNAQGQKPYRYFMQSFDTAVASTFTSVGQRRGGNSAAVLGPRAEPTSLNELPTIHTLPVNSAFLGSDTVSQKKIDAHSELRWGGKIRCKKGQQLLSESKMHRNDFIPPQVESQGYETSDMVPVDPDFVRGDGLVIPNFGSVGNNPIRDSRQGEPTRNDRVIIGQNWTV</sequence>
<accession>A0A6C0KDK4</accession>
<evidence type="ECO:0000313" key="1">
    <source>
        <dbReference type="EMBL" id="QHU14398.1"/>
    </source>
</evidence>
<reference evidence="1" key="1">
    <citation type="journal article" date="2020" name="Nature">
        <title>Giant virus diversity and host interactions through global metagenomics.</title>
        <authorList>
            <person name="Schulz F."/>
            <person name="Roux S."/>
            <person name="Paez-Espino D."/>
            <person name="Jungbluth S."/>
            <person name="Walsh D.A."/>
            <person name="Denef V.J."/>
            <person name="McMahon K.D."/>
            <person name="Konstantinidis K.T."/>
            <person name="Eloe-Fadrosh E.A."/>
            <person name="Kyrpides N.C."/>
            <person name="Woyke T."/>
        </authorList>
    </citation>
    <scope>NUCLEOTIDE SEQUENCE</scope>
    <source>
        <strain evidence="1">GVMAG-S-1102113-118</strain>
    </source>
</reference>
<dbReference type="AlphaFoldDB" id="A0A6C0KDK4"/>
<organism evidence="1">
    <name type="scientific">viral metagenome</name>
    <dbReference type="NCBI Taxonomy" id="1070528"/>
    <lineage>
        <taxon>unclassified sequences</taxon>
        <taxon>metagenomes</taxon>
        <taxon>organismal metagenomes</taxon>
    </lineage>
</organism>
<dbReference type="EMBL" id="MN740840">
    <property type="protein sequence ID" value="QHU14398.1"/>
    <property type="molecule type" value="Genomic_DNA"/>
</dbReference>